<dbReference type="GO" id="GO:1990904">
    <property type="term" value="C:ribonucleoprotein complex"/>
    <property type="evidence" value="ECO:0007669"/>
    <property type="project" value="UniProtKB-KW"/>
</dbReference>
<dbReference type="Proteomes" id="UP001175228">
    <property type="component" value="Unassembled WGS sequence"/>
</dbReference>
<dbReference type="AlphaFoldDB" id="A0AA39UVE9"/>
<reference evidence="5" key="1">
    <citation type="submission" date="2023-06" db="EMBL/GenBank/DDBJ databases">
        <authorList>
            <consortium name="Lawrence Berkeley National Laboratory"/>
            <person name="Ahrendt S."/>
            <person name="Sahu N."/>
            <person name="Indic B."/>
            <person name="Wong-Bajracharya J."/>
            <person name="Merenyi Z."/>
            <person name="Ke H.-M."/>
            <person name="Monk M."/>
            <person name="Kocsube S."/>
            <person name="Drula E."/>
            <person name="Lipzen A."/>
            <person name="Balint B."/>
            <person name="Henrissat B."/>
            <person name="Andreopoulos B."/>
            <person name="Martin F.M."/>
            <person name="Harder C.B."/>
            <person name="Rigling D."/>
            <person name="Ford K.L."/>
            <person name="Foster G.D."/>
            <person name="Pangilinan J."/>
            <person name="Papanicolaou A."/>
            <person name="Barry K."/>
            <person name="LaButti K."/>
            <person name="Viragh M."/>
            <person name="Koriabine M."/>
            <person name="Yan M."/>
            <person name="Riley R."/>
            <person name="Champramary S."/>
            <person name="Plett K.L."/>
            <person name="Tsai I.J."/>
            <person name="Slot J."/>
            <person name="Sipos G."/>
            <person name="Plett J."/>
            <person name="Nagy L.G."/>
            <person name="Grigoriev I.V."/>
        </authorList>
    </citation>
    <scope>NUCLEOTIDE SEQUENCE</scope>
    <source>
        <strain evidence="5">HWK02</strain>
    </source>
</reference>
<dbReference type="InterPro" id="IPR027486">
    <property type="entry name" value="Ribosomal_uS10_dom"/>
</dbReference>
<dbReference type="Pfam" id="PF00338">
    <property type="entry name" value="Ribosomal_S10"/>
    <property type="match status" value="1"/>
</dbReference>
<evidence type="ECO:0000259" key="4">
    <source>
        <dbReference type="SMART" id="SM01403"/>
    </source>
</evidence>
<evidence type="ECO:0000313" key="6">
    <source>
        <dbReference type="Proteomes" id="UP001175228"/>
    </source>
</evidence>
<dbReference type="PRINTS" id="PR00971">
    <property type="entry name" value="RIBOSOMALS10"/>
</dbReference>
<dbReference type="GO" id="GO:0006412">
    <property type="term" value="P:translation"/>
    <property type="evidence" value="ECO:0007669"/>
    <property type="project" value="InterPro"/>
</dbReference>
<keyword evidence="6" id="KW-1185">Reference proteome</keyword>
<dbReference type="GO" id="GO:0003735">
    <property type="term" value="F:structural constituent of ribosome"/>
    <property type="evidence" value="ECO:0007669"/>
    <property type="project" value="InterPro"/>
</dbReference>
<evidence type="ECO:0000313" key="5">
    <source>
        <dbReference type="EMBL" id="KAK0504927.1"/>
    </source>
</evidence>
<dbReference type="InterPro" id="IPR036838">
    <property type="entry name" value="Ribosomal_uS10_dom_sf"/>
</dbReference>
<evidence type="ECO:0000256" key="2">
    <source>
        <dbReference type="ARBA" id="ARBA00022980"/>
    </source>
</evidence>
<dbReference type="GO" id="GO:0005840">
    <property type="term" value="C:ribosome"/>
    <property type="evidence" value="ECO:0007669"/>
    <property type="project" value="UniProtKB-KW"/>
</dbReference>
<evidence type="ECO:0000256" key="3">
    <source>
        <dbReference type="ARBA" id="ARBA00023274"/>
    </source>
</evidence>
<dbReference type="Gene3D" id="3.30.70.600">
    <property type="entry name" value="Ribosomal protein S10 domain"/>
    <property type="match status" value="1"/>
</dbReference>
<organism evidence="5 6">
    <name type="scientific">Armillaria luteobubalina</name>
    <dbReference type="NCBI Taxonomy" id="153913"/>
    <lineage>
        <taxon>Eukaryota</taxon>
        <taxon>Fungi</taxon>
        <taxon>Dikarya</taxon>
        <taxon>Basidiomycota</taxon>
        <taxon>Agaricomycotina</taxon>
        <taxon>Agaricomycetes</taxon>
        <taxon>Agaricomycetidae</taxon>
        <taxon>Agaricales</taxon>
        <taxon>Marasmiineae</taxon>
        <taxon>Physalacriaceae</taxon>
        <taxon>Armillaria</taxon>
    </lineage>
</organism>
<dbReference type="SUPFAM" id="SSF54999">
    <property type="entry name" value="Ribosomal protein S10"/>
    <property type="match status" value="1"/>
</dbReference>
<keyword evidence="3" id="KW-0687">Ribonucleoprotein</keyword>
<accession>A0AA39UVE9</accession>
<dbReference type="HAMAP" id="MF_00508">
    <property type="entry name" value="Ribosomal_uS10"/>
    <property type="match status" value="1"/>
</dbReference>
<gene>
    <name evidence="5" type="ORF">EDD18DRAFT_1398526</name>
</gene>
<name>A0AA39UVE9_9AGAR</name>
<comment type="similarity">
    <text evidence="1">Belongs to the universal ribosomal protein uS10 family.</text>
</comment>
<sequence length="297" mass="33407">MMLRLPLRRIRRPCLPAARRLNSTDAKVPEDDALPLADSKEELDKKMEEILAKEFAASGLTDAGSEFKSPSLPAQNAKEMFSAGRRLLQSQGRIRPGRKALEAELRDVDEEAKMLPISAASLGTDYTEREYASALVHGRGFHLPYYHPHTHSIPVASIQFRSHFPRLLDMFTHFASHAASSLAIPISRVVMLPTQRSMWTVPRSPFAYKKSQENFERKVHKRMIKAWDADEEVVRRWILYLQRHNMGGVGMRTTTWERLPLGAVSTKAAVPVTEAGAKIKLLGEKIVKEEMAALEGA</sequence>
<comment type="caution">
    <text evidence="5">The sequence shown here is derived from an EMBL/GenBank/DDBJ whole genome shotgun (WGS) entry which is preliminary data.</text>
</comment>
<protein>
    <submittedName>
        <fullName evidence="5">Ribosomal protein S10 domain-containing protein</fullName>
    </submittedName>
</protein>
<dbReference type="SMART" id="SM01403">
    <property type="entry name" value="Ribosomal_S10"/>
    <property type="match status" value="1"/>
</dbReference>
<proteinExistence type="inferred from homology"/>
<keyword evidence="2 5" id="KW-0689">Ribosomal protein</keyword>
<dbReference type="EMBL" id="JAUEPU010000002">
    <property type="protein sequence ID" value="KAK0504927.1"/>
    <property type="molecule type" value="Genomic_DNA"/>
</dbReference>
<feature type="domain" description="Small ribosomal subunit protein uS10" evidence="4">
    <location>
        <begin position="157"/>
        <end position="254"/>
    </location>
</feature>
<dbReference type="PANTHER" id="PTHR11700">
    <property type="entry name" value="30S RIBOSOMAL PROTEIN S10 FAMILY MEMBER"/>
    <property type="match status" value="1"/>
</dbReference>
<evidence type="ECO:0000256" key="1">
    <source>
        <dbReference type="ARBA" id="ARBA00007102"/>
    </source>
</evidence>
<dbReference type="InterPro" id="IPR001848">
    <property type="entry name" value="Ribosomal_uS10"/>
</dbReference>